<keyword evidence="2" id="KW-1185">Reference proteome</keyword>
<gene>
    <name evidence="1" type="ORF">AGR2A_pa60002</name>
</gene>
<organism evidence="1 2">
    <name type="scientific">Agrobacterium genomosp. 2 str. CFBP 5494</name>
    <dbReference type="NCBI Taxonomy" id="1183436"/>
    <lineage>
        <taxon>Bacteria</taxon>
        <taxon>Pseudomonadati</taxon>
        <taxon>Pseudomonadota</taxon>
        <taxon>Alphaproteobacteria</taxon>
        <taxon>Hyphomicrobiales</taxon>
        <taxon>Rhizobiaceae</taxon>
        <taxon>Rhizobium/Agrobacterium group</taxon>
        <taxon>Agrobacterium</taxon>
        <taxon>Agrobacterium tumefaciens complex</taxon>
    </lineage>
</organism>
<dbReference type="AlphaFoldDB" id="A0A9W5B6U0"/>
<name>A0A9W5B6U0_9HYPH</name>
<dbReference type="Proteomes" id="UP000191933">
    <property type="component" value="Unassembled WGS sequence"/>
</dbReference>
<accession>A0A9W5B6U0</accession>
<evidence type="ECO:0000313" key="2">
    <source>
        <dbReference type="Proteomes" id="UP000191933"/>
    </source>
</evidence>
<dbReference type="EMBL" id="FBVY01000044">
    <property type="protein sequence ID" value="CUX02362.1"/>
    <property type="molecule type" value="Genomic_DNA"/>
</dbReference>
<proteinExistence type="predicted"/>
<comment type="caution">
    <text evidence="1">The sequence shown here is derived from an EMBL/GenBank/DDBJ whole genome shotgun (WGS) entry which is preliminary data.</text>
</comment>
<protein>
    <recommendedName>
        <fullName evidence="3">Tn3 transposase DDE domain-containing protein</fullName>
    </recommendedName>
</protein>
<sequence>MRHVSSEHPDVIEIASDPLFHALITTGRVSPDLVKQITPLGWRHIRLSGDYIWTSTESLDLRPLRRETSILAA</sequence>
<reference evidence="1 2" key="1">
    <citation type="submission" date="2016-01" db="EMBL/GenBank/DDBJ databases">
        <authorList>
            <person name="Regsiter A."/>
            <person name="william w."/>
        </authorList>
    </citation>
    <scope>NUCLEOTIDE SEQUENCE [LARGE SCALE GENOMIC DNA]</scope>
    <source>
        <strain evidence="1 2">CFBP 5494</strain>
    </source>
</reference>
<evidence type="ECO:0000313" key="1">
    <source>
        <dbReference type="EMBL" id="CUX02362.1"/>
    </source>
</evidence>
<evidence type="ECO:0008006" key="3">
    <source>
        <dbReference type="Google" id="ProtNLM"/>
    </source>
</evidence>